<evidence type="ECO:0000313" key="1">
    <source>
        <dbReference type="EMBL" id="NMH98211.1"/>
    </source>
</evidence>
<dbReference type="EMBL" id="JAAXLA010000020">
    <property type="protein sequence ID" value="NMH98211.1"/>
    <property type="molecule type" value="Genomic_DNA"/>
</dbReference>
<dbReference type="Proteomes" id="UP000820669">
    <property type="component" value="Unassembled WGS sequence"/>
</dbReference>
<keyword evidence="2" id="KW-1185">Reference proteome</keyword>
<protein>
    <submittedName>
        <fullName evidence="1">Uncharacterized protein</fullName>
    </submittedName>
</protein>
<accession>A0ABX1S9G9</accession>
<reference evidence="1 2" key="1">
    <citation type="submission" date="2020-04" db="EMBL/GenBank/DDBJ databases">
        <authorList>
            <person name="Klaysubun C."/>
            <person name="Duangmal K."/>
            <person name="Lipun K."/>
        </authorList>
    </citation>
    <scope>NUCLEOTIDE SEQUENCE [LARGE SCALE GENOMIC DNA]</scope>
    <source>
        <strain evidence="1 2">K10HN5</strain>
    </source>
</reference>
<dbReference type="SUPFAM" id="SSF52009">
    <property type="entry name" value="Phosphohistidine domain"/>
    <property type="match status" value="1"/>
</dbReference>
<organism evidence="1 2">
    <name type="scientific">Pseudonocardia acidicola</name>
    <dbReference type="NCBI Taxonomy" id="2724939"/>
    <lineage>
        <taxon>Bacteria</taxon>
        <taxon>Bacillati</taxon>
        <taxon>Actinomycetota</taxon>
        <taxon>Actinomycetes</taxon>
        <taxon>Pseudonocardiales</taxon>
        <taxon>Pseudonocardiaceae</taxon>
        <taxon>Pseudonocardia</taxon>
    </lineage>
</organism>
<proteinExistence type="predicted"/>
<dbReference type="InterPro" id="IPR036637">
    <property type="entry name" value="Phosphohistidine_dom_sf"/>
</dbReference>
<gene>
    <name evidence="1" type="ORF">HF526_12950</name>
</gene>
<comment type="caution">
    <text evidence="1">The sequence shown here is derived from an EMBL/GenBank/DDBJ whole genome shotgun (WGS) entry which is preliminary data.</text>
</comment>
<name>A0ABX1S9G9_9PSEU</name>
<sequence>MPCVLSCTGATQRPASGTVITVGGSTGTVTVG</sequence>
<evidence type="ECO:0000313" key="2">
    <source>
        <dbReference type="Proteomes" id="UP000820669"/>
    </source>
</evidence>